<dbReference type="PANTHER" id="PTHR42812">
    <property type="entry name" value="BETA-XYLOSIDASE"/>
    <property type="match status" value="1"/>
</dbReference>
<dbReference type="AlphaFoldDB" id="A0A4Z1NI42"/>
<dbReference type="Gene3D" id="2.115.10.20">
    <property type="entry name" value="Glycosyl hydrolase domain, family 43"/>
    <property type="match status" value="1"/>
</dbReference>
<dbReference type="SUPFAM" id="SSF75005">
    <property type="entry name" value="Arabinanase/levansucrase/invertase"/>
    <property type="match status" value="1"/>
</dbReference>
<gene>
    <name evidence="8" type="ORF">E6O75_ATG08486</name>
</gene>
<proteinExistence type="inferred from homology"/>
<sequence>MLSSYLLSSLAGIAAVSALPLKGPSSGTAVASIGADFPDPSIIQVGDSWYSFATNANGVNIQLSSTQNVQGSWSRWAGYDALPTLPAWVSTTRPEVWAPDVVQTDSGFVMYFAASKASNEAVHCLGTATSSTIQGPYAPSPNIFACDEARGGSIDASGFYDPNTQKRFVTYKIDANSLVPGGMCGNGNVPMVSIPIMLQEVASDGITPVGGATQILDRIDADGPLIEAPNLTILNGQYYLFFSSNCFNLPEYDISFAVSNSVYGPFTRGGPFLVTPDLGLTAPGGASISKDGSYIVFHAGAVGARNLYAGKIEQQGGTQIRVCVGEGCQIAS</sequence>
<evidence type="ECO:0000256" key="3">
    <source>
        <dbReference type="ARBA" id="ARBA00023295"/>
    </source>
</evidence>
<keyword evidence="3 6" id="KW-0326">Glycosidase</keyword>
<feature type="active site" description="Proton acceptor" evidence="4">
    <location>
        <position position="39"/>
    </location>
</feature>
<protein>
    <submittedName>
        <fullName evidence="8">Putative glycoside hydrolase family 43</fullName>
    </submittedName>
</protein>
<dbReference type="CDD" id="cd08999">
    <property type="entry name" value="GH43_ABN-like"/>
    <property type="match status" value="1"/>
</dbReference>
<accession>A0A4Z1NI42</accession>
<evidence type="ECO:0000256" key="1">
    <source>
        <dbReference type="ARBA" id="ARBA00009865"/>
    </source>
</evidence>
<reference evidence="8 9" key="1">
    <citation type="submission" date="2019-04" db="EMBL/GenBank/DDBJ databases">
        <title>High contiguity whole genome sequence and gene annotation resource for two Venturia nashicola isolates.</title>
        <authorList>
            <person name="Prokchorchik M."/>
            <person name="Won K."/>
            <person name="Lee Y."/>
            <person name="Choi E.D."/>
            <person name="Segonzac C."/>
            <person name="Sohn K.H."/>
        </authorList>
    </citation>
    <scope>NUCLEOTIDE SEQUENCE [LARGE SCALE GENOMIC DNA]</scope>
    <source>
        <strain evidence="8 9">PRI2</strain>
    </source>
</reference>
<feature type="site" description="Important for catalytic activity, responsible for pKa modulation of the active site Glu and correct orientation of both the proton donor and substrate" evidence="5">
    <location>
        <position position="174"/>
    </location>
</feature>
<dbReference type="PANTHER" id="PTHR42812:SF5">
    <property type="entry name" value="ENDO-ARABINASE"/>
    <property type="match status" value="1"/>
</dbReference>
<feature type="active site" description="Proton donor" evidence="4">
    <location>
        <position position="227"/>
    </location>
</feature>
<evidence type="ECO:0000256" key="2">
    <source>
        <dbReference type="ARBA" id="ARBA00022801"/>
    </source>
</evidence>
<dbReference type="OrthoDB" id="3879658at2759"/>
<dbReference type="InterPro" id="IPR006710">
    <property type="entry name" value="Glyco_hydro_43"/>
</dbReference>
<keyword evidence="9" id="KW-1185">Reference proteome</keyword>
<evidence type="ECO:0000313" key="9">
    <source>
        <dbReference type="Proteomes" id="UP000298493"/>
    </source>
</evidence>
<dbReference type="Proteomes" id="UP000298493">
    <property type="component" value="Unassembled WGS sequence"/>
</dbReference>
<evidence type="ECO:0000313" key="8">
    <source>
        <dbReference type="EMBL" id="TID15233.1"/>
    </source>
</evidence>
<dbReference type="STRING" id="86259.A0A4Z1NI42"/>
<dbReference type="EMBL" id="SNSC02000021">
    <property type="protein sequence ID" value="TID15233.1"/>
    <property type="molecule type" value="Genomic_DNA"/>
</dbReference>
<evidence type="ECO:0000256" key="7">
    <source>
        <dbReference type="SAM" id="SignalP"/>
    </source>
</evidence>
<evidence type="ECO:0000256" key="6">
    <source>
        <dbReference type="RuleBase" id="RU361187"/>
    </source>
</evidence>
<dbReference type="InterPro" id="IPR023296">
    <property type="entry name" value="Glyco_hydro_beta-prop_sf"/>
</dbReference>
<comment type="similarity">
    <text evidence="1 6">Belongs to the glycosyl hydrolase 43 family.</text>
</comment>
<dbReference type="GO" id="GO:0005975">
    <property type="term" value="P:carbohydrate metabolic process"/>
    <property type="evidence" value="ECO:0007669"/>
    <property type="project" value="InterPro"/>
</dbReference>
<keyword evidence="2 6" id="KW-0378">Hydrolase</keyword>
<dbReference type="Pfam" id="PF04616">
    <property type="entry name" value="Glyco_hydro_43"/>
    <property type="match status" value="1"/>
</dbReference>
<name>A0A4Z1NI42_9PEZI</name>
<comment type="caution">
    <text evidence="8">The sequence shown here is derived from an EMBL/GenBank/DDBJ whole genome shotgun (WGS) entry which is preliminary data.</text>
</comment>
<feature type="signal peptide" evidence="7">
    <location>
        <begin position="1"/>
        <end position="18"/>
    </location>
</feature>
<keyword evidence="7" id="KW-0732">Signal</keyword>
<evidence type="ECO:0000256" key="4">
    <source>
        <dbReference type="PIRSR" id="PIRSR606710-1"/>
    </source>
</evidence>
<dbReference type="GO" id="GO:0004553">
    <property type="term" value="F:hydrolase activity, hydrolyzing O-glycosyl compounds"/>
    <property type="evidence" value="ECO:0007669"/>
    <property type="project" value="InterPro"/>
</dbReference>
<feature type="chain" id="PRO_5021416010" evidence="7">
    <location>
        <begin position="19"/>
        <end position="332"/>
    </location>
</feature>
<organism evidence="8 9">
    <name type="scientific">Venturia nashicola</name>
    <dbReference type="NCBI Taxonomy" id="86259"/>
    <lineage>
        <taxon>Eukaryota</taxon>
        <taxon>Fungi</taxon>
        <taxon>Dikarya</taxon>
        <taxon>Ascomycota</taxon>
        <taxon>Pezizomycotina</taxon>
        <taxon>Dothideomycetes</taxon>
        <taxon>Pleosporomycetidae</taxon>
        <taxon>Venturiales</taxon>
        <taxon>Venturiaceae</taxon>
        <taxon>Venturia</taxon>
    </lineage>
</organism>
<evidence type="ECO:0000256" key="5">
    <source>
        <dbReference type="PIRSR" id="PIRSR606710-2"/>
    </source>
</evidence>
<dbReference type="InterPro" id="IPR051795">
    <property type="entry name" value="Glycosyl_Hydrlase_43"/>
</dbReference>